<protein>
    <submittedName>
        <fullName evidence="1">Uncharacterized protein</fullName>
    </submittedName>
</protein>
<sequence length="118" mass="13264">ILKAFKATSLSPFKPEAILKRFHYKAIEQALSDSESLTLSASNWRKTKGLLQQVVKDQGNPQAQKLSQAFHLILVQKSLLAQEAKGLKEALINERLRRKRDKALPLEAPEEYHGGAVF</sequence>
<gene>
    <name evidence="1" type="ORF">CC86DRAFT_324186</name>
</gene>
<organism evidence="1 2">
    <name type="scientific">Ophiobolus disseminans</name>
    <dbReference type="NCBI Taxonomy" id="1469910"/>
    <lineage>
        <taxon>Eukaryota</taxon>
        <taxon>Fungi</taxon>
        <taxon>Dikarya</taxon>
        <taxon>Ascomycota</taxon>
        <taxon>Pezizomycotina</taxon>
        <taxon>Dothideomycetes</taxon>
        <taxon>Pleosporomycetidae</taxon>
        <taxon>Pleosporales</taxon>
        <taxon>Pleosporineae</taxon>
        <taxon>Phaeosphaeriaceae</taxon>
        <taxon>Ophiobolus</taxon>
    </lineage>
</organism>
<evidence type="ECO:0000313" key="2">
    <source>
        <dbReference type="Proteomes" id="UP000799424"/>
    </source>
</evidence>
<evidence type="ECO:0000313" key="1">
    <source>
        <dbReference type="EMBL" id="KAF2825652.1"/>
    </source>
</evidence>
<dbReference type="AlphaFoldDB" id="A0A6A6ZX93"/>
<dbReference type="OrthoDB" id="3795213at2759"/>
<name>A0A6A6ZX93_9PLEO</name>
<dbReference type="Proteomes" id="UP000799424">
    <property type="component" value="Unassembled WGS sequence"/>
</dbReference>
<accession>A0A6A6ZX93</accession>
<reference evidence="1" key="1">
    <citation type="journal article" date="2020" name="Stud. Mycol.">
        <title>101 Dothideomycetes genomes: a test case for predicting lifestyles and emergence of pathogens.</title>
        <authorList>
            <person name="Haridas S."/>
            <person name="Albert R."/>
            <person name="Binder M."/>
            <person name="Bloem J."/>
            <person name="Labutti K."/>
            <person name="Salamov A."/>
            <person name="Andreopoulos B."/>
            <person name="Baker S."/>
            <person name="Barry K."/>
            <person name="Bills G."/>
            <person name="Bluhm B."/>
            <person name="Cannon C."/>
            <person name="Castanera R."/>
            <person name="Culley D."/>
            <person name="Daum C."/>
            <person name="Ezra D."/>
            <person name="Gonzalez J."/>
            <person name="Henrissat B."/>
            <person name="Kuo A."/>
            <person name="Liang C."/>
            <person name="Lipzen A."/>
            <person name="Lutzoni F."/>
            <person name="Magnuson J."/>
            <person name="Mondo S."/>
            <person name="Nolan M."/>
            <person name="Ohm R."/>
            <person name="Pangilinan J."/>
            <person name="Park H.-J."/>
            <person name="Ramirez L."/>
            <person name="Alfaro M."/>
            <person name="Sun H."/>
            <person name="Tritt A."/>
            <person name="Yoshinaga Y."/>
            <person name="Zwiers L.-H."/>
            <person name="Turgeon B."/>
            <person name="Goodwin S."/>
            <person name="Spatafora J."/>
            <person name="Crous P."/>
            <person name="Grigoriev I."/>
        </authorList>
    </citation>
    <scope>NUCLEOTIDE SEQUENCE</scope>
    <source>
        <strain evidence="1">CBS 113818</strain>
    </source>
</reference>
<proteinExistence type="predicted"/>
<dbReference type="EMBL" id="MU006227">
    <property type="protein sequence ID" value="KAF2825652.1"/>
    <property type="molecule type" value="Genomic_DNA"/>
</dbReference>
<keyword evidence="2" id="KW-1185">Reference proteome</keyword>
<feature type="non-terminal residue" evidence="1">
    <location>
        <position position="1"/>
    </location>
</feature>